<protein>
    <submittedName>
        <fullName evidence="1">Protein APEM9</fullName>
    </submittedName>
</protein>
<comment type="caution">
    <text evidence="1">The sequence shown here is derived from an EMBL/GenBank/DDBJ whole genome shotgun (WGS) entry which is preliminary data.</text>
</comment>
<keyword evidence="2" id="KW-1185">Reference proteome</keyword>
<reference evidence="2" key="1">
    <citation type="journal article" date="2023" name="Hortic. Res.">
        <title>A chromosome-level phased genome enabling allele-level studies in sweet orange: a case study on citrus Huanglongbing tolerance.</title>
        <authorList>
            <person name="Wu B."/>
            <person name="Yu Q."/>
            <person name="Deng Z."/>
            <person name="Duan Y."/>
            <person name="Luo F."/>
            <person name="Gmitter F. Jr."/>
        </authorList>
    </citation>
    <scope>NUCLEOTIDE SEQUENCE [LARGE SCALE GENOMIC DNA]</scope>
    <source>
        <strain evidence="2">cv. Valencia</strain>
    </source>
</reference>
<accession>A0ACB8P6V8</accession>
<sequence>MGDNGISTCASPSIWEEIDQSESYLVCSMYEEAASLGSSVLKRLRDSNNNYNEESYDMMESAGMVFVQSLKEFGRVADILNELKLLFTSVTDIPVQVLLTGVCLEISEGSYADVREFLEEFLSKWSCVDGKYYVITVAGKKADSTEGCDGQLVLGIDQYLEVVEMYAVTLLGTVLNDVDLAISWIENAALPEENRQDLLRRLHSLYSLKASAGSQGSSLLPDDFQQAHPSLKDPNVSERSSETLNTSYLPIRENVSNQTILKVSRQTYPGFWWFWPITLKLGNARIVLSNKKIVLGCLIFLAYYVIRRKRTDIRRYLFSCKMQAFSSSSIMIIIAQNIHVDLEGIPECLEKNFIREEGFGRLVAASICIPSESSSCGSTSSCCNTRRALMRFLVLTIFCYAAYSYSLMDDLQNGKLYYVPGHDALKLMSGMQK</sequence>
<dbReference type="Proteomes" id="UP000829398">
    <property type="component" value="Chromosome 1"/>
</dbReference>
<organism evidence="1 2">
    <name type="scientific">Citrus sinensis</name>
    <name type="common">Sweet orange</name>
    <name type="synonym">Citrus aurantium var. sinensis</name>
    <dbReference type="NCBI Taxonomy" id="2711"/>
    <lineage>
        <taxon>Eukaryota</taxon>
        <taxon>Viridiplantae</taxon>
        <taxon>Streptophyta</taxon>
        <taxon>Embryophyta</taxon>
        <taxon>Tracheophyta</taxon>
        <taxon>Spermatophyta</taxon>
        <taxon>Magnoliopsida</taxon>
        <taxon>eudicotyledons</taxon>
        <taxon>Gunneridae</taxon>
        <taxon>Pentapetalae</taxon>
        <taxon>rosids</taxon>
        <taxon>malvids</taxon>
        <taxon>Sapindales</taxon>
        <taxon>Rutaceae</taxon>
        <taxon>Aurantioideae</taxon>
        <taxon>Citrus</taxon>
    </lineage>
</organism>
<proteinExistence type="predicted"/>
<evidence type="ECO:0000313" key="2">
    <source>
        <dbReference type="Proteomes" id="UP000829398"/>
    </source>
</evidence>
<evidence type="ECO:0000313" key="1">
    <source>
        <dbReference type="EMBL" id="KAH9805549.1"/>
    </source>
</evidence>
<gene>
    <name evidence="1" type="ORF">KPL71_002457</name>
</gene>
<dbReference type="EMBL" id="CM039170">
    <property type="protein sequence ID" value="KAH9805549.1"/>
    <property type="molecule type" value="Genomic_DNA"/>
</dbReference>
<name>A0ACB8P6V8_CITSI</name>